<keyword evidence="10 11" id="KW-0865">Zymogen</keyword>
<evidence type="ECO:0000256" key="2">
    <source>
        <dbReference type="ARBA" id="ARBA00004613"/>
    </source>
</evidence>
<name>A0A0C9WWH5_9AGAR</name>
<evidence type="ECO:0000256" key="1">
    <source>
        <dbReference type="ARBA" id="ARBA00001947"/>
    </source>
</evidence>
<reference evidence="13" key="2">
    <citation type="submission" date="2015-01" db="EMBL/GenBank/DDBJ databases">
        <title>Evolutionary Origins and Diversification of the Mycorrhizal Mutualists.</title>
        <authorList>
            <consortium name="DOE Joint Genome Institute"/>
            <consortium name="Mycorrhizal Genomics Consortium"/>
            <person name="Kohler A."/>
            <person name="Kuo A."/>
            <person name="Nagy L.G."/>
            <person name="Floudas D."/>
            <person name="Copeland A."/>
            <person name="Barry K.W."/>
            <person name="Cichocki N."/>
            <person name="Veneault-Fourrey C."/>
            <person name="LaButti K."/>
            <person name="Lindquist E.A."/>
            <person name="Lipzen A."/>
            <person name="Lundell T."/>
            <person name="Morin E."/>
            <person name="Murat C."/>
            <person name="Riley R."/>
            <person name="Ohm R."/>
            <person name="Sun H."/>
            <person name="Tunlid A."/>
            <person name="Henrissat B."/>
            <person name="Grigoriev I.V."/>
            <person name="Hibbett D.S."/>
            <person name="Martin F."/>
        </authorList>
    </citation>
    <scope>NUCLEOTIDE SEQUENCE [LARGE SCALE GENOMIC DNA]</scope>
    <source>
        <strain evidence="13">LaAM-08-1</strain>
    </source>
</reference>
<dbReference type="GO" id="GO:0005615">
    <property type="term" value="C:extracellular space"/>
    <property type="evidence" value="ECO:0007669"/>
    <property type="project" value="InterPro"/>
</dbReference>
<dbReference type="InterPro" id="IPR001842">
    <property type="entry name" value="Peptidase_M36"/>
</dbReference>
<dbReference type="PANTHER" id="PTHR33478">
    <property type="entry name" value="EXTRACELLULAR METALLOPROTEINASE MEP"/>
    <property type="match status" value="1"/>
</dbReference>
<dbReference type="InterPro" id="IPR027268">
    <property type="entry name" value="Peptidase_M4/M1_CTD_sf"/>
</dbReference>
<evidence type="ECO:0000256" key="6">
    <source>
        <dbReference type="ARBA" id="ARBA00022723"/>
    </source>
</evidence>
<keyword evidence="7 11" id="KW-0378">Hydrolase</keyword>
<protein>
    <recommendedName>
        <fullName evidence="11">Extracellular metalloproteinase</fullName>
        <ecNumber evidence="11">3.4.24.-</ecNumber>
    </recommendedName>
    <alternativeName>
        <fullName evidence="11">Fungalysin</fullName>
    </alternativeName>
</protein>
<dbReference type="GO" id="GO:0004222">
    <property type="term" value="F:metalloendopeptidase activity"/>
    <property type="evidence" value="ECO:0007669"/>
    <property type="project" value="InterPro"/>
</dbReference>
<dbReference type="Gene3D" id="1.10.390.10">
    <property type="entry name" value="Neutral Protease Domain 2"/>
    <property type="match status" value="1"/>
</dbReference>
<proteinExistence type="inferred from homology"/>
<dbReference type="InterPro" id="IPR050371">
    <property type="entry name" value="Fungal_virulence_M36"/>
</dbReference>
<dbReference type="EMBL" id="KN839535">
    <property type="protein sequence ID" value="KIJ89651.1"/>
    <property type="molecule type" value="Genomic_DNA"/>
</dbReference>
<comment type="cofactor">
    <cofactor evidence="1 11">
        <name>Zn(2+)</name>
        <dbReference type="ChEBI" id="CHEBI:29105"/>
    </cofactor>
</comment>
<reference evidence="12 13" key="1">
    <citation type="submission" date="2014-04" db="EMBL/GenBank/DDBJ databases">
        <authorList>
            <consortium name="DOE Joint Genome Institute"/>
            <person name="Kuo A."/>
            <person name="Kohler A."/>
            <person name="Nagy L.G."/>
            <person name="Floudas D."/>
            <person name="Copeland A."/>
            <person name="Barry K.W."/>
            <person name="Cichocki N."/>
            <person name="Veneault-Fourrey C."/>
            <person name="LaButti K."/>
            <person name="Lindquist E.A."/>
            <person name="Lipzen A."/>
            <person name="Lundell T."/>
            <person name="Morin E."/>
            <person name="Murat C."/>
            <person name="Sun H."/>
            <person name="Tunlid A."/>
            <person name="Henrissat B."/>
            <person name="Grigoriev I.V."/>
            <person name="Hibbett D.S."/>
            <person name="Martin F."/>
            <person name="Nordberg H.P."/>
            <person name="Cantor M.N."/>
            <person name="Hua S.X."/>
        </authorList>
    </citation>
    <scope>NUCLEOTIDE SEQUENCE [LARGE SCALE GENOMIC DNA]</scope>
    <source>
        <strain evidence="12 13">LaAM-08-1</strain>
    </source>
</reference>
<keyword evidence="5 11" id="KW-0645">Protease</keyword>
<evidence type="ECO:0000256" key="3">
    <source>
        <dbReference type="ARBA" id="ARBA00006006"/>
    </source>
</evidence>
<dbReference type="GO" id="GO:0008270">
    <property type="term" value="F:zinc ion binding"/>
    <property type="evidence" value="ECO:0007669"/>
    <property type="project" value="InterPro"/>
</dbReference>
<evidence type="ECO:0000256" key="4">
    <source>
        <dbReference type="ARBA" id="ARBA00022525"/>
    </source>
</evidence>
<dbReference type="EC" id="3.4.24.-" evidence="11"/>
<evidence type="ECO:0000256" key="11">
    <source>
        <dbReference type="RuleBase" id="RU364017"/>
    </source>
</evidence>
<dbReference type="SUPFAM" id="SSF55486">
    <property type="entry name" value="Metalloproteases ('zincins'), catalytic domain"/>
    <property type="match status" value="1"/>
</dbReference>
<keyword evidence="13" id="KW-1185">Reference proteome</keyword>
<feature type="non-terminal residue" evidence="12">
    <location>
        <position position="1"/>
    </location>
</feature>
<evidence type="ECO:0000313" key="12">
    <source>
        <dbReference type="EMBL" id="KIJ89651.1"/>
    </source>
</evidence>
<comment type="similarity">
    <text evidence="3 11">Belongs to the peptidase M36 family.</text>
</comment>
<evidence type="ECO:0000313" key="13">
    <source>
        <dbReference type="Proteomes" id="UP000054477"/>
    </source>
</evidence>
<evidence type="ECO:0000256" key="10">
    <source>
        <dbReference type="ARBA" id="ARBA00023145"/>
    </source>
</evidence>
<keyword evidence="6 11" id="KW-0479">Metal-binding</keyword>
<keyword evidence="4 11" id="KW-0964">Secreted</keyword>
<accession>A0A0C9WWH5</accession>
<dbReference type="GO" id="GO:0006508">
    <property type="term" value="P:proteolysis"/>
    <property type="evidence" value="ECO:0007669"/>
    <property type="project" value="UniProtKB-KW"/>
</dbReference>
<dbReference type="Pfam" id="PF02128">
    <property type="entry name" value="Peptidase_M36"/>
    <property type="match status" value="1"/>
</dbReference>
<dbReference type="HOGENOM" id="CLU_012703_5_0_1"/>
<keyword evidence="8 11" id="KW-0862">Zinc</keyword>
<organism evidence="12 13">
    <name type="scientific">Laccaria amethystina LaAM-08-1</name>
    <dbReference type="NCBI Taxonomy" id="1095629"/>
    <lineage>
        <taxon>Eukaryota</taxon>
        <taxon>Fungi</taxon>
        <taxon>Dikarya</taxon>
        <taxon>Basidiomycota</taxon>
        <taxon>Agaricomycotina</taxon>
        <taxon>Agaricomycetes</taxon>
        <taxon>Agaricomycetidae</taxon>
        <taxon>Agaricales</taxon>
        <taxon>Agaricineae</taxon>
        <taxon>Hydnangiaceae</taxon>
        <taxon>Laccaria</taxon>
    </lineage>
</organism>
<evidence type="ECO:0000256" key="9">
    <source>
        <dbReference type="ARBA" id="ARBA00023049"/>
    </source>
</evidence>
<dbReference type="Proteomes" id="UP000054477">
    <property type="component" value="Unassembled WGS sequence"/>
</dbReference>
<gene>
    <name evidence="12" type="ORF">K443DRAFT_117698</name>
</gene>
<keyword evidence="9 11" id="KW-0482">Metalloprotease</keyword>
<evidence type="ECO:0000256" key="7">
    <source>
        <dbReference type="ARBA" id="ARBA00022801"/>
    </source>
</evidence>
<evidence type="ECO:0000256" key="5">
    <source>
        <dbReference type="ARBA" id="ARBA00022670"/>
    </source>
</evidence>
<evidence type="ECO:0000256" key="8">
    <source>
        <dbReference type="ARBA" id="ARBA00022833"/>
    </source>
</evidence>
<sequence length="156" mass="17296">NWMAQTSANTKDFIVDLYDLSNHANGIRSFPYSTSAVTNPLRHSSLQKLTALHDIGEVWANMLHQVYAALVAARVFSNKKLTDANGKEGNIVFMKVMMNALPVIRLVLVQARNAILQADQNKCNGANRCIIAKEGCAFRRGCPPWSAATKVYDKCR</sequence>
<dbReference type="AlphaFoldDB" id="A0A0C9WWH5"/>
<dbReference type="OrthoDB" id="3227768at2759"/>
<dbReference type="PANTHER" id="PTHR33478:SF1">
    <property type="entry name" value="EXTRACELLULAR METALLOPROTEINASE MEP"/>
    <property type="match status" value="1"/>
</dbReference>
<comment type="subcellular location">
    <subcellularLocation>
        <location evidence="2 11">Secreted</location>
    </subcellularLocation>
</comment>